<evidence type="ECO:0000256" key="1">
    <source>
        <dbReference type="SAM" id="MobiDB-lite"/>
    </source>
</evidence>
<keyword evidence="3" id="KW-1185">Reference proteome</keyword>
<comment type="caution">
    <text evidence="2">The sequence shown here is derived from an EMBL/GenBank/DDBJ whole genome shotgun (WGS) entry which is preliminary data.</text>
</comment>
<feature type="compositionally biased region" description="Acidic residues" evidence="1">
    <location>
        <begin position="206"/>
        <end position="219"/>
    </location>
</feature>
<dbReference type="OrthoDB" id="4779108at2759"/>
<protein>
    <submittedName>
        <fullName evidence="2">Uncharacterized protein</fullName>
    </submittedName>
</protein>
<accession>A0A9P9FMQ1</accession>
<evidence type="ECO:0000313" key="3">
    <source>
        <dbReference type="Proteomes" id="UP000738349"/>
    </source>
</evidence>
<feature type="region of interest" description="Disordered" evidence="1">
    <location>
        <begin position="193"/>
        <end position="219"/>
    </location>
</feature>
<reference evidence="2" key="1">
    <citation type="journal article" date="2021" name="Nat. Commun.">
        <title>Genetic determinants of endophytism in the Arabidopsis root mycobiome.</title>
        <authorList>
            <person name="Mesny F."/>
            <person name="Miyauchi S."/>
            <person name="Thiergart T."/>
            <person name="Pickel B."/>
            <person name="Atanasova L."/>
            <person name="Karlsson M."/>
            <person name="Huettel B."/>
            <person name="Barry K.W."/>
            <person name="Haridas S."/>
            <person name="Chen C."/>
            <person name="Bauer D."/>
            <person name="Andreopoulos W."/>
            <person name="Pangilinan J."/>
            <person name="LaButti K."/>
            <person name="Riley R."/>
            <person name="Lipzen A."/>
            <person name="Clum A."/>
            <person name="Drula E."/>
            <person name="Henrissat B."/>
            <person name="Kohler A."/>
            <person name="Grigoriev I.V."/>
            <person name="Martin F.M."/>
            <person name="Hacquard S."/>
        </authorList>
    </citation>
    <scope>NUCLEOTIDE SEQUENCE</scope>
    <source>
        <strain evidence="2">MPI-CAGE-AT-0147</strain>
    </source>
</reference>
<gene>
    <name evidence="2" type="ORF">EDB81DRAFT_852290</name>
</gene>
<organism evidence="2 3">
    <name type="scientific">Dactylonectria macrodidyma</name>
    <dbReference type="NCBI Taxonomy" id="307937"/>
    <lineage>
        <taxon>Eukaryota</taxon>
        <taxon>Fungi</taxon>
        <taxon>Dikarya</taxon>
        <taxon>Ascomycota</taxon>
        <taxon>Pezizomycotina</taxon>
        <taxon>Sordariomycetes</taxon>
        <taxon>Hypocreomycetidae</taxon>
        <taxon>Hypocreales</taxon>
        <taxon>Nectriaceae</taxon>
        <taxon>Dactylonectria</taxon>
    </lineage>
</organism>
<name>A0A9P9FMQ1_9HYPO</name>
<dbReference type="AlphaFoldDB" id="A0A9P9FMQ1"/>
<dbReference type="EMBL" id="JAGMUV010000003">
    <property type="protein sequence ID" value="KAH7165393.1"/>
    <property type="molecule type" value="Genomic_DNA"/>
</dbReference>
<evidence type="ECO:0000313" key="2">
    <source>
        <dbReference type="EMBL" id="KAH7165393.1"/>
    </source>
</evidence>
<proteinExistence type="predicted"/>
<sequence>MSTPRDFAFSPHGWAYDIGKEDRVPYRVIRIRKDGPADSKKASLTLGIEFESRDEQEWSKMALDTTDVCQNDLVIVVGELLPEVPTIPKAWERLSGLQDFDYAKSINFVKTAERTGIIVKQLDHKNCNLNLLHNKQDGLYRIAPIPRNPGDRVVYYSEWTRNISETQAGKRKCAYHANICDYSKRYVREHKDELLGVHPSPTTKNEEEEEEEDDDLQQN</sequence>
<dbReference type="Proteomes" id="UP000738349">
    <property type="component" value="Unassembled WGS sequence"/>
</dbReference>